<dbReference type="PIRSF" id="PIRSF005211">
    <property type="entry name" value="Ab_hydro_YheT"/>
    <property type="match status" value="1"/>
</dbReference>
<dbReference type="InterPro" id="IPR029058">
    <property type="entry name" value="AB_hydrolase_fold"/>
</dbReference>
<proteinExistence type="inferred from homology"/>
<dbReference type="InterPro" id="IPR000073">
    <property type="entry name" value="AB_hydrolase_1"/>
</dbReference>
<evidence type="ECO:0000256" key="1">
    <source>
        <dbReference type="ARBA" id="ARBA00010884"/>
    </source>
</evidence>
<dbReference type="Gene3D" id="3.40.50.1820">
    <property type="entry name" value="alpha/beta hydrolase"/>
    <property type="match status" value="1"/>
</dbReference>
<accession>A0ABU2Y5A8</accession>
<protein>
    <submittedName>
        <fullName evidence="3">Alpha/beta fold hydrolase</fullName>
    </submittedName>
</protein>
<dbReference type="Proteomes" id="UP001252186">
    <property type="component" value="Unassembled WGS sequence"/>
</dbReference>
<keyword evidence="3" id="KW-0378">Hydrolase</keyword>
<name>A0ABU2Y5A8_9FLAO</name>
<comment type="caution">
    <text evidence="3">The sequence shown here is derived from an EMBL/GenBank/DDBJ whole genome shotgun (WGS) entry which is preliminary data.</text>
</comment>
<evidence type="ECO:0000259" key="2">
    <source>
        <dbReference type="Pfam" id="PF00561"/>
    </source>
</evidence>
<organism evidence="3 4">
    <name type="scientific">Urechidicola vernalis</name>
    <dbReference type="NCBI Taxonomy" id="3075600"/>
    <lineage>
        <taxon>Bacteria</taxon>
        <taxon>Pseudomonadati</taxon>
        <taxon>Bacteroidota</taxon>
        <taxon>Flavobacteriia</taxon>
        <taxon>Flavobacteriales</taxon>
        <taxon>Flavobacteriaceae</taxon>
        <taxon>Urechidicola</taxon>
    </lineage>
</organism>
<evidence type="ECO:0000313" key="3">
    <source>
        <dbReference type="EMBL" id="MDT0552253.1"/>
    </source>
</evidence>
<dbReference type="PANTHER" id="PTHR10794:SF94">
    <property type="entry name" value="ESTERASE YHET-RELATED"/>
    <property type="match status" value="1"/>
</dbReference>
<dbReference type="GO" id="GO:0016787">
    <property type="term" value="F:hydrolase activity"/>
    <property type="evidence" value="ECO:0007669"/>
    <property type="project" value="UniProtKB-KW"/>
</dbReference>
<evidence type="ECO:0000313" key="4">
    <source>
        <dbReference type="Proteomes" id="UP001252186"/>
    </source>
</evidence>
<sequence length="293" mass="33185">MNYKRERLELADGDFMDLDYSKNGSETIVIALHGLEGSSSSRYILSMVEHLKQQKIDVVAVNFRGCSGHDNRLFSSYHSGKSEDLEAVIHYIEKQQQYKNILLLGYSLGGNMTLKYLGEKGRDIPPQIKCAIAISPPCDLASSSAELAKKSNYIYMQRFLKTLKSKTLSKLETYPTSILTKETIESAKNFYDYDNLYTAPAHGFKNAEDYWQKASSKQFLNNISVPTLLISSYDDTFLSHACIPSEIAQNHEFLNLEATKFGGHVGYNSKLTNKNGNWLEKRIIQFLKKNTSQ</sequence>
<dbReference type="PANTHER" id="PTHR10794">
    <property type="entry name" value="ABHYDROLASE DOMAIN-CONTAINING PROTEIN"/>
    <property type="match status" value="1"/>
</dbReference>
<dbReference type="InterPro" id="IPR012020">
    <property type="entry name" value="ABHD4"/>
</dbReference>
<dbReference type="EMBL" id="JAVRHV010000001">
    <property type="protein sequence ID" value="MDT0552253.1"/>
    <property type="molecule type" value="Genomic_DNA"/>
</dbReference>
<dbReference type="RefSeq" id="WP_311592101.1">
    <property type="nucleotide sequence ID" value="NZ_JAVRHV010000001.1"/>
</dbReference>
<dbReference type="InterPro" id="IPR050960">
    <property type="entry name" value="AB_hydrolase_4_sf"/>
</dbReference>
<dbReference type="SUPFAM" id="SSF53474">
    <property type="entry name" value="alpha/beta-Hydrolases"/>
    <property type="match status" value="1"/>
</dbReference>
<reference evidence="3 4" key="1">
    <citation type="submission" date="2023-09" db="EMBL/GenBank/DDBJ databases">
        <authorList>
            <person name="Rey-Velasco X."/>
        </authorList>
    </citation>
    <scope>NUCLEOTIDE SEQUENCE [LARGE SCALE GENOMIC DNA]</scope>
    <source>
        <strain evidence="3 4">P050</strain>
    </source>
</reference>
<keyword evidence="4" id="KW-1185">Reference proteome</keyword>
<feature type="domain" description="AB hydrolase-1" evidence="2">
    <location>
        <begin position="28"/>
        <end position="240"/>
    </location>
</feature>
<comment type="similarity">
    <text evidence="1">Belongs to the AB hydrolase superfamily. AB hydrolase 4 family.</text>
</comment>
<dbReference type="Pfam" id="PF00561">
    <property type="entry name" value="Abhydrolase_1"/>
    <property type="match status" value="1"/>
</dbReference>
<gene>
    <name evidence="3" type="ORF">RM519_03240</name>
</gene>